<comment type="caution">
    <text evidence="1">The sequence shown here is derived from an EMBL/GenBank/DDBJ whole genome shotgun (WGS) entry which is preliminary data.</text>
</comment>
<accession>V7HTH6</accession>
<dbReference type="RefSeq" id="WP_023860270.1">
    <property type="nucleotide sequence ID" value="NZ_AWWH01000176.1"/>
</dbReference>
<gene>
    <name evidence="1" type="ORF">LEQ_1209</name>
</gene>
<organism evidence="1 2">
    <name type="scientific">Ligilactobacillus equi DPC 6820</name>
    <dbReference type="NCBI Taxonomy" id="1392007"/>
    <lineage>
        <taxon>Bacteria</taxon>
        <taxon>Bacillati</taxon>
        <taxon>Bacillota</taxon>
        <taxon>Bacilli</taxon>
        <taxon>Lactobacillales</taxon>
        <taxon>Lactobacillaceae</taxon>
        <taxon>Ligilactobacillus</taxon>
    </lineage>
</organism>
<dbReference type="Proteomes" id="UP000018559">
    <property type="component" value="Unassembled WGS sequence"/>
</dbReference>
<keyword evidence="2" id="KW-1185">Reference proteome</keyword>
<dbReference type="PATRIC" id="fig|1392007.3.peg.1683"/>
<name>V7HTH6_9LACO</name>
<dbReference type="AlphaFoldDB" id="V7HTH6"/>
<proteinExistence type="predicted"/>
<protein>
    <submittedName>
        <fullName evidence="1">Oxidoreductase family protein</fullName>
    </submittedName>
</protein>
<evidence type="ECO:0000313" key="1">
    <source>
        <dbReference type="EMBL" id="ETA73514.1"/>
    </source>
</evidence>
<reference evidence="1 2" key="1">
    <citation type="journal article" date="2014" name="Genome Announc.">
        <title>The Genome of the Predominant Equine Lactobacillus Species, Lactobacillus equi, Is Reflective of Its Lifestyle Adaptations to an Herbivorous Host.</title>
        <authorList>
            <person name="O'Donnell M.M."/>
            <person name="Harris H.M."/>
            <person name="O'Toole P.W."/>
            <person name="Ross R.P."/>
        </authorList>
    </citation>
    <scope>NUCLEOTIDE SEQUENCE [LARGE SCALE GENOMIC DNA]</scope>
    <source>
        <strain evidence="1 2">DPC 6820</strain>
    </source>
</reference>
<evidence type="ECO:0000313" key="2">
    <source>
        <dbReference type="Proteomes" id="UP000018559"/>
    </source>
</evidence>
<sequence length="120" mass="14269">MLIKTKYFCPDCKGTIYDESVCVNEDEVQREDDRLSELAGDLNDCMDDMYWGDDEDFNEGVYRSWELDLKDVERELEDIYELNGKFVPEFNESNAADYRFCPYCGREINKLTLEREEIEL</sequence>
<dbReference type="EMBL" id="AWWH01000176">
    <property type="protein sequence ID" value="ETA73514.1"/>
    <property type="molecule type" value="Genomic_DNA"/>
</dbReference>